<accession>A0A438J0F1</accession>
<evidence type="ECO:0000313" key="2">
    <source>
        <dbReference type="EMBL" id="RVW15683.1"/>
    </source>
</evidence>
<name>A0A438J0F1_VITVI</name>
<evidence type="ECO:0000313" key="4">
    <source>
        <dbReference type="Proteomes" id="UP000288805"/>
    </source>
</evidence>
<protein>
    <submittedName>
        <fullName evidence="3">Uncharacterized protein</fullName>
    </submittedName>
</protein>
<dbReference type="EMBL" id="QGNW01000070">
    <property type="protein sequence ID" value="RVX02441.1"/>
    <property type="molecule type" value="Genomic_DNA"/>
</dbReference>
<organism evidence="3 4">
    <name type="scientific">Vitis vinifera</name>
    <name type="common">Grape</name>
    <dbReference type="NCBI Taxonomy" id="29760"/>
    <lineage>
        <taxon>Eukaryota</taxon>
        <taxon>Viridiplantae</taxon>
        <taxon>Streptophyta</taxon>
        <taxon>Embryophyta</taxon>
        <taxon>Tracheophyta</taxon>
        <taxon>Spermatophyta</taxon>
        <taxon>Magnoliopsida</taxon>
        <taxon>eudicotyledons</taxon>
        <taxon>Gunneridae</taxon>
        <taxon>Pentapetalae</taxon>
        <taxon>rosids</taxon>
        <taxon>Vitales</taxon>
        <taxon>Vitaceae</taxon>
        <taxon>Viteae</taxon>
        <taxon>Vitis</taxon>
    </lineage>
</organism>
<comment type="caution">
    <text evidence="3">The sequence shown here is derived from an EMBL/GenBank/DDBJ whole genome shotgun (WGS) entry which is preliminary data.</text>
</comment>
<feature type="region of interest" description="Disordered" evidence="1">
    <location>
        <begin position="1"/>
        <end position="20"/>
    </location>
</feature>
<gene>
    <name evidence="3" type="ORF">CK203_031180</name>
    <name evidence="2" type="ORF">CK203_075371</name>
</gene>
<proteinExistence type="predicted"/>
<evidence type="ECO:0000313" key="3">
    <source>
        <dbReference type="EMBL" id="RVX02441.1"/>
    </source>
</evidence>
<reference evidence="3 4" key="1">
    <citation type="journal article" date="2018" name="PLoS Genet.">
        <title>Population sequencing reveals clonal diversity and ancestral inbreeding in the grapevine cultivar Chardonnay.</title>
        <authorList>
            <person name="Roach M.J."/>
            <person name="Johnson D.L."/>
            <person name="Bohlmann J."/>
            <person name="van Vuuren H.J."/>
            <person name="Jones S.J."/>
            <person name="Pretorius I.S."/>
            <person name="Schmidt S.A."/>
            <person name="Borneman A.R."/>
        </authorList>
    </citation>
    <scope>NUCLEOTIDE SEQUENCE [LARGE SCALE GENOMIC DNA]</scope>
    <source>
        <strain evidence="4">cv. Chardonnay</strain>
        <strain evidence="3">I10V1</strain>
        <tissue evidence="3">Leaf</tissue>
    </source>
</reference>
<dbReference type="Proteomes" id="UP000288805">
    <property type="component" value="Unassembled WGS sequence"/>
</dbReference>
<dbReference type="EMBL" id="QGNW01002597">
    <property type="protein sequence ID" value="RVW15683.1"/>
    <property type="molecule type" value="Genomic_DNA"/>
</dbReference>
<sequence length="55" mass="6035">MPPRRLASSQNSQGKDDIPLLVEGLPPMNVEELYRCLGTLASLVERQAKAVKTNV</sequence>
<dbReference type="AlphaFoldDB" id="A0A438J0F1"/>
<evidence type="ECO:0000256" key="1">
    <source>
        <dbReference type="SAM" id="MobiDB-lite"/>
    </source>
</evidence>